<evidence type="ECO:0000256" key="1">
    <source>
        <dbReference type="ARBA" id="ARBA00006442"/>
    </source>
</evidence>
<evidence type="ECO:0000259" key="5">
    <source>
        <dbReference type="Pfam" id="PF07992"/>
    </source>
</evidence>
<dbReference type="GO" id="GO:0004174">
    <property type="term" value="F:electron-transferring-flavoprotein dehydrogenase activity"/>
    <property type="evidence" value="ECO:0007669"/>
    <property type="project" value="TreeGrafter"/>
</dbReference>
<feature type="domain" description="FAD/NAD(P)-binding" evidence="5">
    <location>
        <begin position="4"/>
        <end position="281"/>
    </location>
</feature>
<evidence type="ECO:0000313" key="7">
    <source>
        <dbReference type="Proteomes" id="UP000317685"/>
    </source>
</evidence>
<name>A0A561VDM9_9ACTN</name>
<dbReference type="PANTHER" id="PTHR43735:SF3">
    <property type="entry name" value="FERROPTOSIS SUPPRESSOR PROTEIN 1"/>
    <property type="match status" value="1"/>
</dbReference>
<proteinExistence type="inferred from homology"/>
<dbReference type="PANTHER" id="PTHR43735">
    <property type="entry name" value="APOPTOSIS-INDUCING FACTOR 1"/>
    <property type="match status" value="1"/>
</dbReference>
<dbReference type="Pfam" id="PF07992">
    <property type="entry name" value="Pyr_redox_2"/>
    <property type="match status" value="1"/>
</dbReference>
<reference evidence="6 7" key="1">
    <citation type="submission" date="2019-06" db="EMBL/GenBank/DDBJ databases">
        <title>Sequencing the genomes of 1000 actinobacteria strains.</title>
        <authorList>
            <person name="Klenk H.-P."/>
        </authorList>
    </citation>
    <scope>NUCLEOTIDE SEQUENCE [LARGE SCALE GENOMIC DNA]</scope>
    <source>
        <strain evidence="6 7">DSM 45885</strain>
    </source>
</reference>
<evidence type="ECO:0000256" key="4">
    <source>
        <dbReference type="ARBA" id="ARBA00023002"/>
    </source>
</evidence>
<organism evidence="6 7">
    <name type="scientific">Micromonospora taraxaci</name>
    <dbReference type="NCBI Taxonomy" id="1316803"/>
    <lineage>
        <taxon>Bacteria</taxon>
        <taxon>Bacillati</taxon>
        <taxon>Actinomycetota</taxon>
        <taxon>Actinomycetes</taxon>
        <taxon>Micromonosporales</taxon>
        <taxon>Micromonosporaceae</taxon>
        <taxon>Micromonospora</taxon>
    </lineage>
</organism>
<dbReference type="PRINTS" id="PR00368">
    <property type="entry name" value="FADPNR"/>
</dbReference>
<comment type="similarity">
    <text evidence="1">Belongs to the FAD-dependent oxidoreductase family.</text>
</comment>
<dbReference type="InterPro" id="IPR023753">
    <property type="entry name" value="FAD/NAD-binding_dom"/>
</dbReference>
<dbReference type="SUPFAM" id="SSF51905">
    <property type="entry name" value="FAD/NAD(P)-binding domain"/>
    <property type="match status" value="1"/>
</dbReference>
<evidence type="ECO:0000256" key="3">
    <source>
        <dbReference type="ARBA" id="ARBA00022827"/>
    </source>
</evidence>
<dbReference type="Gene3D" id="3.50.50.100">
    <property type="match status" value="1"/>
</dbReference>
<keyword evidence="7" id="KW-1185">Reference proteome</keyword>
<dbReference type="RefSeq" id="WP_145785990.1">
    <property type="nucleotide sequence ID" value="NZ_VIWZ01000002.1"/>
</dbReference>
<comment type="caution">
    <text evidence="6">The sequence shown here is derived from an EMBL/GenBank/DDBJ whole genome shotgun (WGS) entry which is preliminary data.</text>
</comment>
<evidence type="ECO:0000313" key="6">
    <source>
        <dbReference type="EMBL" id="TWG09718.1"/>
    </source>
</evidence>
<dbReference type="GO" id="GO:0005737">
    <property type="term" value="C:cytoplasm"/>
    <property type="evidence" value="ECO:0007669"/>
    <property type="project" value="TreeGrafter"/>
</dbReference>
<dbReference type="EMBL" id="VIWZ01000002">
    <property type="protein sequence ID" value="TWG09718.1"/>
    <property type="molecule type" value="Genomic_DNA"/>
</dbReference>
<accession>A0A561VDM9</accession>
<dbReference type="Proteomes" id="UP000317685">
    <property type="component" value="Unassembled WGS sequence"/>
</dbReference>
<gene>
    <name evidence="6" type="ORF">FHU34_12167</name>
</gene>
<evidence type="ECO:0000256" key="2">
    <source>
        <dbReference type="ARBA" id="ARBA00022630"/>
    </source>
</evidence>
<sequence length="369" mass="39027">MSRTVAVIGGGYGGTAVAKALEAVADVVLIDPRDAFVNVAASLRALARPDWAGNMFFPFDTVLTRGTVIRDRAVSVDSGGVTLASGQRVAADYLVLATGSSYAYPARVDADSVEAALEDLRQTNKELAGAERVLILGAGPVGLELAGEIKDAWPDKHVTLVDPAEQLVPGFTSEMRDDLHRQLDELGIDVRLGTRLTAPLTTEANRVATFTTTTTGGDEITADIWFRAFGLRTNSGYLVDGGLTTLNPQGRVAVTDTLNVRGPDGIFDHVYAIGDLTDLAEDKLAAYALQHAEVVAQNITAQVRGERATATYRPMPDPMILLPLGPRFGVGQMPTPDGVAVVPAATVAEYKGTDLFTGRFTEQFGPTAA</sequence>
<dbReference type="GO" id="GO:0050660">
    <property type="term" value="F:flavin adenine dinucleotide binding"/>
    <property type="evidence" value="ECO:0007669"/>
    <property type="project" value="TreeGrafter"/>
</dbReference>
<dbReference type="OrthoDB" id="3248171at2"/>
<dbReference type="AlphaFoldDB" id="A0A561VDM9"/>
<keyword evidence="3" id="KW-0274">FAD</keyword>
<keyword evidence="2" id="KW-0285">Flavoprotein</keyword>
<dbReference type="InterPro" id="IPR036188">
    <property type="entry name" value="FAD/NAD-bd_sf"/>
</dbReference>
<protein>
    <submittedName>
        <fullName evidence="6">NADH dehydrogenase FAD-containing subunit</fullName>
    </submittedName>
</protein>
<dbReference type="GeneID" id="300131474"/>
<keyword evidence="4" id="KW-0560">Oxidoreductase</keyword>